<accession>A7SIL6</accession>
<proteinExistence type="predicted"/>
<dbReference type="PhylomeDB" id="A7SIL6"/>
<dbReference type="PANTHER" id="PTHR35362:SF1">
    <property type="entry name" value="SKICH DOMAIN-CONTAINING PROTEIN"/>
    <property type="match status" value="1"/>
</dbReference>
<dbReference type="CDD" id="cd22935">
    <property type="entry name" value="SctA-like"/>
    <property type="match status" value="1"/>
</dbReference>
<dbReference type="PANTHER" id="PTHR35362">
    <property type="entry name" value="ANK_REP_REGION DOMAIN-CONTAINING PROTEIN"/>
    <property type="match status" value="1"/>
</dbReference>
<dbReference type="EMBL" id="DS469670">
    <property type="protein sequence ID" value="EDO36414.1"/>
    <property type="molecule type" value="Genomic_DNA"/>
</dbReference>
<evidence type="ECO:0000313" key="2">
    <source>
        <dbReference type="EMBL" id="EDO36414.1"/>
    </source>
</evidence>
<dbReference type="OMA" id="CEETEIA"/>
<dbReference type="Proteomes" id="UP000001593">
    <property type="component" value="Unassembled WGS sequence"/>
</dbReference>
<dbReference type="Pfam" id="PF26607">
    <property type="entry name" value="DUF8189"/>
    <property type="match status" value="1"/>
</dbReference>
<dbReference type="InterPro" id="IPR058502">
    <property type="entry name" value="PLL-like_beta-prop"/>
</dbReference>
<keyword evidence="3" id="KW-1185">Reference proteome</keyword>
<evidence type="ECO:0000313" key="3">
    <source>
        <dbReference type="Proteomes" id="UP000001593"/>
    </source>
</evidence>
<dbReference type="HOGENOM" id="CLU_651044_0_0_1"/>
<dbReference type="SUPFAM" id="SSF89372">
    <property type="entry name" value="Fucose-specific lectin"/>
    <property type="match status" value="1"/>
</dbReference>
<gene>
    <name evidence="2" type="ORF">NEMVEDRAFT_v1g119730</name>
</gene>
<organism evidence="2 3">
    <name type="scientific">Nematostella vectensis</name>
    <name type="common">Starlet sea anemone</name>
    <dbReference type="NCBI Taxonomy" id="45351"/>
    <lineage>
        <taxon>Eukaryota</taxon>
        <taxon>Metazoa</taxon>
        <taxon>Cnidaria</taxon>
        <taxon>Anthozoa</taxon>
        <taxon>Hexacorallia</taxon>
        <taxon>Actiniaria</taxon>
        <taxon>Edwardsiidae</taxon>
        <taxon>Nematostella</taxon>
    </lineage>
</organism>
<evidence type="ECO:0000259" key="1">
    <source>
        <dbReference type="Pfam" id="PF26607"/>
    </source>
</evidence>
<sequence length="396" mass="44679">MSGNFFNGRLNVFVHGEDGYLHHIWQTTCDKVPNPWGWCTWSWWYKIGNPIPETTPSANSLSIGANIHQGIEVYCIHSLVKEGGLWHLWELERGADWSSWQYVGQPQSGPMATHASIVNDEKGWWAAYAIGGKDEVELIVQNRSMSLSASKVSYGKPVTVSWSVPQDEATEMDWIGVYPSGKDNSFYVDFYYIGGGQNPTKGARPKGTLTFRSFLPKGEYEYRYLVNKRFFDAMRVPLTVTKGSQDKEWVQVYHGIAIGLGKENVSFDKCVEDGNQTVETFKAAFEAFDNRQVWRGMQLVGQALMDIYKAFEACEETEIAKELEKLATDFIKCTESDCVNFAIDTVEELLILFENIYEIYGDIKGASNTFKVDAYEQGGFCIGRVIAVCMSLPVPH</sequence>
<reference evidence="2 3" key="1">
    <citation type="journal article" date="2007" name="Science">
        <title>Sea anemone genome reveals ancestral eumetazoan gene repertoire and genomic organization.</title>
        <authorList>
            <person name="Putnam N.H."/>
            <person name="Srivastava M."/>
            <person name="Hellsten U."/>
            <person name="Dirks B."/>
            <person name="Chapman J."/>
            <person name="Salamov A."/>
            <person name="Terry A."/>
            <person name="Shapiro H."/>
            <person name="Lindquist E."/>
            <person name="Kapitonov V.V."/>
            <person name="Jurka J."/>
            <person name="Genikhovich G."/>
            <person name="Grigoriev I.V."/>
            <person name="Lucas S.M."/>
            <person name="Steele R.E."/>
            <person name="Finnerty J.R."/>
            <person name="Technau U."/>
            <person name="Martindale M.Q."/>
            <person name="Rokhsar D.S."/>
        </authorList>
    </citation>
    <scope>NUCLEOTIDE SEQUENCE [LARGE SCALE GENOMIC DNA]</scope>
    <source>
        <strain evidence="3">CH2 X CH6</strain>
    </source>
</reference>
<dbReference type="InParanoid" id="A7SIL6"/>
<dbReference type="eggNOG" id="ENOG502QR58">
    <property type="taxonomic scope" value="Eukaryota"/>
</dbReference>
<name>A7SIL6_NEMVE</name>
<protein>
    <recommendedName>
        <fullName evidence="1">PLL-like beta propeller domain-containing protein</fullName>
    </recommendedName>
</protein>
<dbReference type="Gene3D" id="2.120.10.70">
    <property type="entry name" value="Fucose-specific lectin"/>
    <property type="match status" value="1"/>
</dbReference>
<feature type="domain" description="PLL-like beta propeller" evidence="1">
    <location>
        <begin position="6"/>
        <end position="149"/>
    </location>
</feature>
<dbReference type="AlphaFoldDB" id="A7SIL6"/>